<comment type="caution">
    <text evidence="2">The sequence shown here is derived from an EMBL/GenBank/DDBJ whole genome shotgun (WGS) entry which is preliminary data.</text>
</comment>
<dbReference type="EMBL" id="BFAD01000013">
    <property type="protein sequence ID" value="GBE88216.1"/>
    <property type="molecule type" value="Genomic_DNA"/>
</dbReference>
<dbReference type="InParanoid" id="A0A401H1A3"/>
<proteinExistence type="predicted"/>
<dbReference type="GeneID" id="38785133"/>
<feature type="region of interest" description="Disordered" evidence="1">
    <location>
        <begin position="429"/>
        <end position="453"/>
    </location>
</feature>
<name>A0A401H1A3_9APHY</name>
<dbReference type="OrthoDB" id="3260134at2759"/>
<dbReference type="RefSeq" id="XP_027619129.1">
    <property type="nucleotide sequence ID" value="XM_027763328.1"/>
</dbReference>
<accession>A0A401H1A3</accession>
<evidence type="ECO:0000313" key="2">
    <source>
        <dbReference type="EMBL" id="GBE88216.1"/>
    </source>
</evidence>
<keyword evidence="3" id="KW-1185">Reference proteome</keyword>
<protein>
    <submittedName>
        <fullName evidence="2">Uncharacterized protein</fullName>
    </submittedName>
</protein>
<organism evidence="2 3">
    <name type="scientific">Sparassis crispa</name>
    <dbReference type="NCBI Taxonomy" id="139825"/>
    <lineage>
        <taxon>Eukaryota</taxon>
        <taxon>Fungi</taxon>
        <taxon>Dikarya</taxon>
        <taxon>Basidiomycota</taxon>
        <taxon>Agaricomycotina</taxon>
        <taxon>Agaricomycetes</taxon>
        <taxon>Polyporales</taxon>
        <taxon>Sparassidaceae</taxon>
        <taxon>Sparassis</taxon>
    </lineage>
</organism>
<feature type="region of interest" description="Disordered" evidence="1">
    <location>
        <begin position="143"/>
        <end position="168"/>
    </location>
</feature>
<evidence type="ECO:0000313" key="3">
    <source>
        <dbReference type="Proteomes" id="UP000287166"/>
    </source>
</evidence>
<sequence length="453" mass="48880">MPLDSSPLLHEDSGYAEFAAGLDNVEENASSVDYEPTRYCFYRDFSPPQSPVHQNAPHMQLPSTPPAFCDKKVFQPLDAVNMPTYIGILTTPHSPALSSARWLLSSSPSPSQGSLLFSQEYPPDRYITQVNNTRLQDVAQMPDSDLTLDSGSASSPTPASTASYGFPSSADDSSLASLYARSVPPGDPEEPPLVRQTLIDALQGELFEGADPWRALDRILGLQPSSDFASEQTRFSVDQLRLSDARGLHAAHDRSGVGYHAPRASSAVYPRNAEIRPVEALPDTSEDADADADLLGTAGVDTNVCDSDSGDLMNVVSLAASDLALEPPVKSWHTSPIEGEDEVRLKEVLTPWSTSPVQEAVLDHEVLRCDELAKDRFTDARDHVASTQVRGFILGVRADSDIDQLDTAANKDDARRLIISYADPLDGPDVLSAGGDENLDGPSLFSDVDIEDD</sequence>
<dbReference type="Proteomes" id="UP000287166">
    <property type="component" value="Unassembled WGS sequence"/>
</dbReference>
<gene>
    <name evidence="2" type="ORF">SCP_1300300</name>
</gene>
<evidence type="ECO:0000256" key="1">
    <source>
        <dbReference type="SAM" id="MobiDB-lite"/>
    </source>
</evidence>
<feature type="compositionally biased region" description="Low complexity" evidence="1">
    <location>
        <begin position="152"/>
        <end position="168"/>
    </location>
</feature>
<dbReference type="AlphaFoldDB" id="A0A401H1A3"/>
<reference evidence="2 3" key="1">
    <citation type="journal article" date="2018" name="Sci. Rep.">
        <title>Genome sequence of the cauliflower mushroom Sparassis crispa (Hanabiratake) and its association with beneficial usage.</title>
        <authorList>
            <person name="Kiyama R."/>
            <person name="Furutani Y."/>
            <person name="Kawaguchi K."/>
            <person name="Nakanishi T."/>
        </authorList>
    </citation>
    <scope>NUCLEOTIDE SEQUENCE [LARGE SCALE GENOMIC DNA]</scope>
</reference>